<evidence type="ECO:0000256" key="1">
    <source>
        <dbReference type="SAM" id="MobiDB-lite"/>
    </source>
</evidence>
<feature type="compositionally biased region" description="Gly residues" evidence="1">
    <location>
        <begin position="50"/>
        <end position="61"/>
    </location>
</feature>
<protein>
    <submittedName>
        <fullName evidence="2">Uncharacterized protein</fullName>
    </submittedName>
</protein>
<keyword evidence="3" id="KW-1185">Reference proteome</keyword>
<name>A0A8H7ZTN5_9FUNG</name>
<reference evidence="2 3" key="1">
    <citation type="journal article" name="Sci. Rep.">
        <title>Genome-scale phylogenetic analyses confirm Olpidium as the closest living zoosporic fungus to the non-flagellated, terrestrial fungi.</title>
        <authorList>
            <person name="Chang Y."/>
            <person name="Rochon D."/>
            <person name="Sekimoto S."/>
            <person name="Wang Y."/>
            <person name="Chovatia M."/>
            <person name="Sandor L."/>
            <person name="Salamov A."/>
            <person name="Grigoriev I.V."/>
            <person name="Stajich J.E."/>
            <person name="Spatafora J.W."/>
        </authorList>
    </citation>
    <scope>NUCLEOTIDE SEQUENCE [LARGE SCALE GENOMIC DNA]</scope>
    <source>
        <strain evidence="2">S191</strain>
    </source>
</reference>
<proteinExistence type="predicted"/>
<accession>A0A8H7ZTN5</accession>
<evidence type="ECO:0000313" key="2">
    <source>
        <dbReference type="EMBL" id="KAG5459019.1"/>
    </source>
</evidence>
<evidence type="ECO:0000313" key="3">
    <source>
        <dbReference type="Proteomes" id="UP000673691"/>
    </source>
</evidence>
<dbReference type="OrthoDB" id="346839at2759"/>
<dbReference type="EMBL" id="JAEFCI010007508">
    <property type="protein sequence ID" value="KAG5459019.1"/>
    <property type="molecule type" value="Genomic_DNA"/>
</dbReference>
<sequence>MAPAGAPNLDVSLDELIAANNTKAGRRGRGRGGGRQGNSGGNADNRTIILGGGGLPRPGGRGARRAQGTPYAVPAGLAAASSEGSKIMVSNLHYNVTEADIKVHTPFRPGSSLRAKTCPTVSDREVFFVADRLERTADRLEHQTEIWTLAFSGLLWDLREGRLSERCGCLDPWPPRLVGQRRWRNLARLGVMSAPQAVRGVQINGQRILGLWRSRLGKRNRYAPRRQRLALFQELYQLRPQLS</sequence>
<comment type="caution">
    <text evidence="2">The sequence shown here is derived from an EMBL/GenBank/DDBJ whole genome shotgun (WGS) entry which is preliminary data.</text>
</comment>
<feature type="region of interest" description="Disordered" evidence="1">
    <location>
        <begin position="20"/>
        <end position="67"/>
    </location>
</feature>
<organism evidence="2 3">
    <name type="scientific">Olpidium bornovanus</name>
    <dbReference type="NCBI Taxonomy" id="278681"/>
    <lineage>
        <taxon>Eukaryota</taxon>
        <taxon>Fungi</taxon>
        <taxon>Fungi incertae sedis</taxon>
        <taxon>Olpidiomycota</taxon>
        <taxon>Olpidiomycotina</taxon>
        <taxon>Olpidiomycetes</taxon>
        <taxon>Olpidiales</taxon>
        <taxon>Olpidiaceae</taxon>
        <taxon>Olpidium</taxon>
    </lineage>
</organism>
<dbReference type="Proteomes" id="UP000673691">
    <property type="component" value="Unassembled WGS sequence"/>
</dbReference>
<dbReference type="AlphaFoldDB" id="A0A8H7ZTN5"/>
<gene>
    <name evidence="2" type="ORF">BJ554DRAFT_654</name>
</gene>